<dbReference type="EMBL" id="VFPP01000001">
    <property type="protein sequence ID" value="TQM80006.1"/>
    <property type="molecule type" value="Genomic_DNA"/>
</dbReference>
<name>A0A543JB63_9PSEU</name>
<sequence length="56" mass="6535">MKHEVVQLPLDEDGDIPMRALSRQRRRDRGWDLLVLVTDLVPLEKSSLLVERVSPR</sequence>
<reference evidence="1 2" key="1">
    <citation type="submission" date="2019-06" db="EMBL/GenBank/DDBJ databases">
        <title>Sequencing the genomes of 1000 actinobacteria strains.</title>
        <authorList>
            <person name="Klenk H.-P."/>
        </authorList>
    </citation>
    <scope>NUCLEOTIDE SEQUENCE [LARGE SCALE GENOMIC DNA]</scope>
    <source>
        <strain evidence="1 2">DSM 45456</strain>
    </source>
</reference>
<comment type="caution">
    <text evidence="1">The sequence shown here is derived from an EMBL/GenBank/DDBJ whole genome shotgun (WGS) entry which is preliminary data.</text>
</comment>
<evidence type="ECO:0000313" key="2">
    <source>
        <dbReference type="Proteomes" id="UP000316628"/>
    </source>
</evidence>
<keyword evidence="2" id="KW-1185">Reference proteome</keyword>
<accession>A0A543JB63</accession>
<evidence type="ECO:0000313" key="1">
    <source>
        <dbReference type="EMBL" id="TQM80006.1"/>
    </source>
</evidence>
<dbReference type="RefSeq" id="WP_246107768.1">
    <property type="nucleotide sequence ID" value="NZ_VFPP01000001.1"/>
</dbReference>
<protein>
    <submittedName>
        <fullName evidence="1">Uncharacterized protein</fullName>
    </submittedName>
</protein>
<dbReference type="AlphaFoldDB" id="A0A543JB63"/>
<proteinExistence type="predicted"/>
<organism evidence="1 2">
    <name type="scientific">Saccharothrix saharensis</name>
    <dbReference type="NCBI Taxonomy" id="571190"/>
    <lineage>
        <taxon>Bacteria</taxon>
        <taxon>Bacillati</taxon>
        <taxon>Actinomycetota</taxon>
        <taxon>Actinomycetes</taxon>
        <taxon>Pseudonocardiales</taxon>
        <taxon>Pseudonocardiaceae</taxon>
        <taxon>Saccharothrix</taxon>
    </lineage>
</organism>
<gene>
    <name evidence="1" type="ORF">FHX81_2327</name>
</gene>
<dbReference type="Proteomes" id="UP000316628">
    <property type="component" value="Unassembled WGS sequence"/>
</dbReference>